<feature type="transmembrane region" description="Helical" evidence="2">
    <location>
        <begin position="21"/>
        <end position="43"/>
    </location>
</feature>
<keyword evidence="2" id="KW-1133">Transmembrane helix</keyword>
<dbReference type="OrthoDB" id="129807at2"/>
<dbReference type="eggNOG" id="ENOG5033DPP">
    <property type="taxonomic scope" value="Bacteria"/>
</dbReference>
<evidence type="ECO:0000256" key="1">
    <source>
        <dbReference type="SAM" id="MobiDB-lite"/>
    </source>
</evidence>
<keyword evidence="2" id="KW-0812">Transmembrane</keyword>
<dbReference type="EMBL" id="APLQ01000014">
    <property type="protein sequence ID" value="ENO13040.1"/>
    <property type="molecule type" value="Genomic_DNA"/>
</dbReference>
<dbReference type="PATRIC" id="fig|626887.3.peg.3322"/>
<evidence type="ECO:0000313" key="3">
    <source>
        <dbReference type="EMBL" id="ENO13040.1"/>
    </source>
</evidence>
<keyword evidence="2" id="KW-0472">Membrane</keyword>
<dbReference type="STRING" id="626887.J057_16620"/>
<accession>N6VS88</accession>
<gene>
    <name evidence="3" type="ORF">J057_16620</name>
</gene>
<sequence length="136" mass="14925">MAETDKHPPGHERDISNVGPLVTAMLATLVIVVVITLLIWWAFLGWQTPVEPSALGDRPVAEGQPRLQANPPKDLAVLEARARERLETVGWVDRDARVVHIPIEYAMSLLVERGLPETDISAEEARLPGQQGEGNP</sequence>
<feature type="region of interest" description="Disordered" evidence="1">
    <location>
        <begin position="54"/>
        <end position="73"/>
    </location>
</feature>
<dbReference type="Proteomes" id="UP000013165">
    <property type="component" value="Unassembled WGS sequence"/>
</dbReference>
<proteinExistence type="predicted"/>
<dbReference type="AlphaFoldDB" id="N6VS88"/>
<organism evidence="3 4">
    <name type="scientific">Marinobacter nanhaiticus D15-8W</name>
    <dbReference type="NCBI Taxonomy" id="626887"/>
    <lineage>
        <taxon>Bacteria</taxon>
        <taxon>Pseudomonadati</taxon>
        <taxon>Pseudomonadota</taxon>
        <taxon>Gammaproteobacteria</taxon>
        <taxon>Pseudomonadales</taxon>
        <taxon>Marinobacteraceae</taxon>
        <taxon>Marinobacter</taxon>
    </lineage>
</organism>
<comment type="caution">
    <text evidence="3">The sequence shown here is derived from an EMBL/GenBank/DDBJ whole genome shotgun (WGS) entry which is preliminary data.</text>
</comment>
<dbReference type="HOGENOM" id="CLU_1872952_0_0_6"/>
<keyword evidence="4" id="KW-1185">Reference proteome</keyword>
<protein>
    <submittedName>
        <fullName evidence="3">Uncharacterized protein</fullName>
    </submittedName>
</protein>
<evidence type="ECO:0000313" key="4">
    <source>
        <dbReference type="Proteomes" id="UP000013165"/>
    </source>
</evidence>
<dbReference type="RefSeq" id="WP_004581265.1">
    <property type="nucleotide sequence ID" value="NZ_AP028878.1"/>
</dbReference>
<name>N6VS88_9GAMM</name>
<evidence type="ECO:0000256" key="2">
    <source>
        <dbReference type="SAM" id="Phobius"/>
    </source>
</evidence>
<reference evidence="3 4" key="1">
    <citation type="journal article" date="2013" name="Genome Announc.">
        <title>Genome Sequence of the Polycyclic Aromatic Hydrocarbon-Degrading Bacterium Strain Marinobacter nanhaiticus D15-8WT.</title>
        <authorList>
            <person name="Cui Z."/>
            <person name="Gao W."/>
            <person name="Li Q."/>
            <person name="Xu G."/>
            <person name="Zheng L."/>
        </authorList>
    </citation>
    <scope>NUCLEOTIDE SEQUENCE [LARGE SCALE GENOMIC DNA]</scope>
    <source>
        <strain evidence="3 4">D15-8W</strain>
    </source>
</reference>